<dbReference type="AlphaFoldDB" id="A0A699HSS1"/>
<comment type="caution">
    <text evidence="2">The sequence shown here is derived from an EMBL/GenBank/DDBJ whole genome shotgun (WGS) entry which is preliminary data.</text>
</comment>
<dbReference type="SUPFAM" id="SSF56672">
    <property type="entry name" value="DNA/RNA polymerases"/>
    <property type="match status" value="1"/>
</dbReference>
<name>A0A699HSS1_TANCI</name>
<sequence length="516" mass="59630">MKRKRVRNQKESQICYGQFISKLARKCRVLIEDVVRSLSALIYYRDLDTTTLRDLIKSDGKLVPEDLQPGVPRVGIPRPPRASMQDLYDRIGRMEIFPEVEKEVKSQEVRVASVTTINCCFILGRHYNVVNDDDMKCRLTDHCTTRCQTGDQDGQGADRGIMENGGVDEVPDFSIVIAQQLQDLLPTIIAQVGNHTSNIQSDVRNVSVSNGQNGCLYKEFIACSPKDYDGKGVVVSYTHWIKKMESVQDMSGCEVNQKEDVKVLIRKEFCPNNEMQKLETEFWCHAMVEAGHTAYTDRFRELVRLVPHLVTPKKKRIERNGSLSKNTKTRGNGKESSRDGNVRDDNKRSRAGRAFASTTNPEPDNYSWGRVLSVVVLITIKQHARVRILLPNPEEKMRCLMCTKAEEQKLKDIVLVRNFPETKEEHETHLRLILELVKKKKLYVKYSKCGFWLQKVQFLRHVINDDGIHVDLKPMKILEQEFKKLKRSRIPIVKVRWNSKRGPEFTWEREDQMKLK</sequence>
<evidence type="ECO:0000256" key="1">
    <source>
        <dbReference type="SAM" id="MobiDB-lite"/>
    </source>
</evidence>
<organism evidence="2">
    <name type="scientific">Tanacetum cinerariifolium</name>
    <name type="common">Dalmatian daisy</name>
    <name type="synonym">Chrysanthemum cinerariifolium</name>
    <dbReference type="NCBI Taxonomy" id="118510"/>
    <lineage>
        <taxon>Eukaryota</taxon>
        <taxon>Viridiplantae</taxon>
        <taxon>Streptophyta</taxon>
        <taxon>Embryophyta</taxon>
        <taxon>Tracheophyta</taxon>
        <taxon>Spermatophyta</taxon>
        <taxon>Magnoliopsida</taxon>
        <taxon>eudicotyledons</taxon>
        <taxon>Gunneridae</taxon>
        <taxon>Pentapetalae</taxon>
        <taxon>asterids</taxon>
        <taxon>campanulids</taxon>
        <taxon>Asterales</taxon>
        <taxon>Asteraceae</taxon>
        <taxon>Asteroideae</taxon>
        <taxon>Anthemideae</taxon>
        <taxon>Anthemidinae</taxon>
        <taxon>Tanacetum</taxon>
    </lineage>
</organism>
<feature type="compositionally biased region" description="Basic and acidic residues" evidence="1">
    <location>
        <begin position="332"/>
        <end position="348"/>
    </location>
</feature>
<gene>
    <name evidence="2" type="ORF">Tci_411977</name>
</gene>
<evidence type="ECO:0008006" key="3">
    <source>
        <dbReference type="Google" id="ProtNLM"/>
    </source>
</evidence>
<proteinExistence type="predicted"/>
<accession>A0A699HSS1</accession>
<dbReference type="EMBL" id="BKCJ010175348">
    <property type="protein sequence ID" value="GEY40003.1"/>
    <property type="molecule type" value="Genomic_DNA"/>
</dbReference>
<dbReference type="InterPro" id="IPR043128">
    <property type="entry name" value="Rev_trsase/Diguanyl_cyclase"/>
</dbReference>
<dbReference type="InterPro" id="IPR043502">
    <property type="entry name" value="DNA/RNA_pol_sf"/>
</dbReference>
<protein>
    <recommendedName>
        <fullName evidence="3">Reverse transcriptase domain-containing protein</fullName>
    </recommendedName>
</protein>
<evidence type="ECO:0000313" key="2">
    <source>
        <dbReference type="EMBL" id="GEY40003.1"/>
    </source>
</evidence>
<feature type="compositionally biased region" description="Polar residues" evidence="1">
    <location>
        <begin position="321"/>
        <end position="330"/>
    </location>
</feature>
<feature type="region of interest" description="Disordered" evidence="1">
    <location>
        <begin position="315"/>
        <end position="360"/>
    </location>
</feature>
<reference evidence="2" key="1">
    <citation type="journal article" date="2019" name="Sci. Rep.">
        <title>Draft genome of Tanacetum cinerariifolium, the natural source of mosquito coil.</title>
        <authorList>
            <person name="Yamashiro T."/>
            <person name="Shiraishi A."/>
            <person name="Satake H."/>
            <person name="Nakayama K."/>
        </authorList>
    </citation>
    <scope>NUCLEOTIDE SEQUENCE</scope>
</reference>
<dbReference type="Gene3D" id="3.30.70.270">
    <property type="match status" value="1"/>
</dbReference>